<accession>A0A1H1C1L4</accession>
<keyword evidence="2" id="KW-1185">Reference proteome</keyword>
<dbReference type="EMBL" id="FNKH01000002">
    <property type="protein sequence ID" value="SDQ58045.1"/>
    <property type="molecule type" value="Genomic_DNA"/>
</dbReference>
<sequence>MDGDYPERSKAFVTDEPLACQHDAMDGFFVKTRASLARCAEFLNFLNF</sequence>
<dbReference type="Proteomes" id="UP000181917">
    <property type="component" value="Unassembled WGS sequence"/>
</dbReference>
<dbReference type="AlphaFoldDB" id="A0A1H1C1L4"/>
<organism evidence="1 2">
    <name type="scientific">Crystallibacter crystallopoietes</name>
    <dbReference type="NCBI Taxonomy" id="37928"/>
    <lineage>
        <taxon>Bacteria</taxon>
        <taxon>Bacillati</taxon>
        <taxon>Actinomycetota</taxon>
        <taxon>Actinomycetes</taxon>
        <taxon>Micrococcales</taxon>
        <taxon>Micrococcaceae</taxon>
        <taxon>Crystallibacter</taxon>
    </lineage>
</organism>
<protein>
    <submittedName>
        <fullName evidence="1">Uncharacterized protein</fullName>
    </submittedName>
</protein>
<gene>
    <name evidence="1" type="ORF">SAMN04489742_1689</name>
</gene>
<name>A0A1H1C1L4_9MICC</name>
<reference evidence="1 2" key="1">
    <citation type="submission" date="2016-10" db="EMBL/GenBank/DDBJ databases">
        <authorList>
            <person name="de Groot N.N."/>
        </authorList>
    </citation>
    <scope>NUCLEOTIDE SEQUENCE [LARGE SCALE GENOMIC DNA]</scope>
    <source>
        <strain evidence="1 2">DSM 20117</strain>
    </source>
</reference>
<evidence type="ECO:0000313" key="2">
    <source>
        <dbReference type="Proteomes" id="UP000181917"/>
    </source>
</evidence>
<evidence type="ECO:0000313" key="1">
    <source>
        <dbReference type="EMBL" id="SDQ58045.1"/>
    </source>
</evidence>
<proteinExistence type="predicted"/>